<evidence type="ECO:0000313" key="3">
    <source>
        <dbReference type="RefSeq" id="XP_028154044.1"/>
    </source>
</evidence>
<keyword evidence="1" id="KW-0732">Signal</keyword>
<protein>
    <submittedName>
        <fullName evidence="2 3">Chymotrypsin inhibitor Ani s 6-like isoform X1</fullName>
    </submittedName>
</protein>
<feature type="signal peptide" evidence="1">
    <location>
        <begin position="1"/>
        <end position="18"/>
    </location>
</feature>
<organism evidence="2">
    <name type="scientific">Diabrotica virgifera virgifera</name>
    <name type="common">western corn rootworm</name>
    <dbReference type="NCBI Taxonomy" id="50390"/>
    <lineage>
        <taxon>Eukaryota</taxon>
        <taxon>Metazoa</taxon>
        <taxon>Ecdysozoa</taxon>
        <taxon>Arthropoda</taxon>
        <taxon>Hexapoda</taxon>
        <taxon>Insecta</taxon>
        <taxon>Pterygota</taxon>
        <taxon>Neoptera</taxon>
        <taxon>Endopterygota</taxon>
        <taxon>Coleoptera</taxon>
        <taxon>Polyphaga</taxon>
        <taxon>Cucujiformia</taxon>
        <taxon>Chrysomeloidea</taxon>
        <taxon>Chrysomelidae</taxon>
        <taxon>Galerucinae</taxon>
        <taxon>Diabroticina</taxon>
        <taxon>Diabroticites</taxon>
        <taxon>Diabrotica</taxon>
    </lineage>
</organism>
<sequence length="86" mass="9356">MKTLFVAIFMVMVVASVAELIKFGRGDCGENEVEDCEPCCPQEEVTCQNKVAQSCGHPCPLSCVHKCVCAKGYFRNTKSGKCVTDC</sequence>
<accession>A0A6P7GC87</accession>
<dbReference type="RefSeq" id="XP_028154044.1">
    <property type="nucleotide sequence ID" value="XM_028298243.1"/>
</dbReference>
<dbReference type="Gene3D" id="2.10.25.10">
    <property type="entry name" value="Laminin"/>
    <property type="match status" value="1"/>
</dbReference>
<evidence type="ECO:0000256" key="1">
    <source>
        <dbReference type="SAM" id="SignalP"/>
    </source>
</evidence>
<name>A0A6P7GC87_DIAVI</name>
<dbReference type="AlphaFoldDB" id="A0A6P7GC87"/>
<dbReference type="RefSeq" id="XP_028146924.1">
    <property type="nucleotide sequence ID" value="XM_028291123.1"/>
</dbReference>
<feature type="chain" id="PRO_5044651016" evidence="1">
    <location>
        <begin position="19"/>
        <end position="86"/>
    </location>
</feature>
<reference evidence="2 3" key="1">
    <citation type="submission" date="2025-04" db="UniProtKB">
        <authorList>
            <consortium name="RefSeq"/>
        </authorList>
    </citation>
    <scope>IDENTIFICATION</scope>
    <source>
        <tissue evidence="2 3">Whole insect</tissue>
    </source>
</reference>
<evidence type="ECO:0000313" key="2">
    <source>
        <dbReference type="RefSeq" id="XP_028146924.1"/>
    </source>
</evidence>
<proteinExistence type="predicted"/>
<gene>
    <name evidence="2" type="primary">LOC114340383</name>
    <name evidence="3" type="synonym">LOC114347555</name>
</gene>